<proteinExistence type="predicted"/>
<dbReference type="EMBL" id="CVRI01000002">
    <property type="protein sequence ID" value="CRK86850.1"/>
    <property type="molecule type" value="Genomic_DNA"/>
</dbReference>
<name>A0A1J1HH20_9DIPT</name>
<reference evidence="1 2" key="1">
    <citation type="submission" date="2015-04" db="EMBL/GenBank/DDBJ databases">
        <authorList>
            <person name="Syromyatnikov M.Y."/>
            <person name="Popov V.N."/>
        </authorList>
    </citation>
    <scope>NUCLEOTIDE SEQUENCE [LARGE SCALE GENOMIC DNA]</scope>
</reference>
<dbReference type="OrthoDB" id="9933814at2759"/>
<dbReference type="Proteomes" id="UP000183832">
    <property type="component" value="Unassembled WGS sequence"/>
</dbReference>
<organism evidence="1 2">
    <name type="scientific">Clunio marinus</name>
    <dbReference type="NCBI Taxonomy" id="568069"/>
    <lineage>
        <taxon>Eukaryota</taxon>
        <taxon>Metazoa</taxon>
        <taxon>Ecdysozoa</taxon>
        <taxon>Arthropoda</taxon>
        <taxon>Hexapoda</taxon>
        <taxon>Insecta</taxon>
        <taxon>Pterygota</taxon>
        <taxon>Neoptera</taxon>
        <taxon>Endopterygota</taxon>
        <taxon>Diptera</taxon>
        <taxon>Nematocera</taxon>
        <taxon>Chironomoidea</taxon>
        <taxon>Chironomidae</taxon>
        <taxon>Clunio</taxon>
    </lineage>
</organism>
<dbReference type="AlphaFoldDB" id="A0A1J1HH20"/>
<accession>A0A1J1HH20</accession>
<keyword evidence="2" id="KW-1185">Reference proteome</keyword>
<evidence type="ECO:0000313" key="2">
    <source>
        <dbReference type="Proteomes" id="UP000183832"/>
    </source>
</evidence>
<gene>
    <name evidence="1" type="ORF">CLUMA_CG000678</name>
</gene>
<sequence length="68" mass="7983">MYINLCLSDVQAHKKQNIVNKILHQFSDIMFKVWNSEEKSQFPFENLMNSVTNHGRKLALGFDKELDV</sequence>
<evidence type="ECO:0000313" key="1">
    <source>
        <dbReference type="EMBL" id="CRK86850.1"/>
    </source>
</evidence>
<protein>
    <submittedName>
        <fullName evidence="1">CLUMA_CG000678, isoform A</fullName>
    </submittedName>
</protein>